<keyword evidence="1" id="KW-1133">Transmembrane helix</keyword>
<keyword evidence="1" id="KW-0812">Transmembrane</keyword>
<feature type="transmembrane region" description="Helical" evidence="1">
    <location>
        <begin position="54"/>
        <end position="79"/>
    </location>
</feature>
<dbReference type="SUPFAM" id="SSF81343">
    <property type="entry name" value="Fumarate reductase respiratory complex transmembrane subunits"/>
    <property type="match status" value="1"/>
</dbReference>
<feature type="transmembrane region" description="Helical" evidence="1">
    <location>
        <begin position="132"/>
        <end position="156"/>
    </location>
</feature>
<dbReference type="EMBL" id="JBHLWP010000001">
    <property type="protein sequence ID" value="MFC0250523.1"/>
    <property type="molecule type" value="Genomic_DNA"/>
</dbReference>
<organism evidence="2 3">
    <name type="scientific">Massilia consociata</name>
    <dbReference type="NCBI Taxonomy" id="760117"/>
    <lineage>
        <taxon>Bacteria</taxon>
        <taxon>Pseudomonadati</taxon>
        <taxon>Pseudomonadota</taxon>
        <taxon>Betaproteobacteria</taxon>
        <taxon>Burkholderiales</taxon>
        <taxon>Oxalobacteraceae</taxon>
        <taxon>Telluria group</taxon>
        <taxon>Massilia</taxon>
    </lineage>
</organism>
<proteinExistence type="predicted"/>
<dbReference type="InterPro" id="IPR034804">
    <property type="entry name" value="SQR/QFR_C/D"/>
</dbReference>
<dbReference type="Proteomes" id="UP001589773">
    <property type="component" value="Unassembled WGS sequence"/>
</dbReference>
<accession>A0ABV6FAG9</accession>
<keyword evidence="3" id="KW-1185">Reference proteome</keyword>
<gene>
    <name evidence="2" type="ORF">ACFFJK_01355</name>
</gene>
<sequence length="206" mass="21812">MHPTSHQVRSPLTTLHRCSALVLAVFVAVHLLNHAVLVVDPAAAFAFMDNARQVYRWLPVEALVLACVAVQMATGLLLARRLPGSTPGARATRISAYYLLFFLAVHLGAVFWGRHGLQLDTNIHFAAAGLHAWPSAAFFVPYYFLAVLAVFVHLGLAAGRYLSKGKRAAPLLAGAVGAVLSALIVAAMAGVGNGLQIPAAYLRAVA</sequence>
<feature type="transmembrane region" description="Helical" evidence="1">
    <location>
        <begin position="21"/>
        <end position="48"/>
    </location>
</feature>
<feature type="transmembrane region" description="Helical" evidence="1">
    <location>
        <begin position="168"/>
        <end position="191"/>
    </location>
</feature>
<reference evidence="2 3" key="1">
    <citation type="submission" date="2024-09" db="EMBL/GenBank/DDBJ databases">
        <authorList>
            <person name="Sun Q."/>
            <person name="Mori K."/>
        </authorList>
    </citation>
    <scope>NUCLEOTIDE SEQUENCE [LARGE SCALE GENOMIC DNA]</scope>
    <source>
        <strain evidence="2 3">CCM 7792</strain>
    </source>
</reference>
<feature type="transmembrane region" description="Helical" evidence="1">
    <location>
        <begin position="91"/>
        <end position="112"/>
    </location>
</feature>
<keyword evidence="1" id="KW-0472">Membrane</keyword>
<protein>
    <submittedName>
        <fullName evidence="2">Uncharacterized protein</fullName>
    </submittedName>
</protein>
<comment type="caution">
    <text evidence="2">The sequence shown here is derived from an EMBL/GenBank/DDBJ whole genome shotgun (WGS) entry which is preliminary data.</text>
</comment>
<name>A0ABV6FAG9_9BURK</name>
<evidence type="ECO:0000313" key="3">
    <source>
        <dbReference type="Proteomes" id="UP001589773"/>
    </source>
</evidence>
<evidence type="ECO:0000256" key="1">
    <source>
        <dbReference type="SAM" id="Phobius"/>
    </source>
</evidence>
<evidence type="ECO:0000313" key="2">
    <source>
        <dbReference type="EMBL" id="MFC0250523.1"/>
    </source>
</evidence>